<feature type="compositionally biased region" description="Acidic residues" evidence="1">
    <location>
        <begin position="1"/>
        <end position="11"/>
    </location>
</feature>
<feature type="non-terminal residue" evidence="2">
    <location>
        <position position="216"/>
    </location>
</feature>
<protein>
    <submittedName>
        <fullName evidence="2">Uncharacterized protein</fullName>
    </submittedName>
</protein>
<proteinExistence type="predicted"/>
<feature type="compositionally biased region" description="Polar residues" evidence="1">
    <location>
        <begin position="93"/>
        <end position="108"/>
    </location>
</feature>
<gene>
    <name evidence="2" type="ORF">Tci_879563</name>
</gene>
<evidence type="ECO:0000313" key="2">
    <source>
        <dbReference type="EMBL" id="GFD07594.1"/>
    </source>
</evidence>
<reference evidence="2" key="1">
    <citation type="journal article" date="2019" name="Sci. Rep.">
        <title>Draft genome of Tanacetum cinerariifolium, the natural source of mosquito coil.</title>
        <authorList>
            <person name="Yamashiro T."/>
            <person name="Shiraishi A."/>
            <person name="Satake H."/>
            <person name="Nakayama K."/>
        </authorList>
    </citation>
    <scope>NUCLEOTIDE SEQUENCE</scope>
</reference>
<name>A0A699TGK0_TANCI</name>
<accession>A0A699TGK0</accession>
<comment type="caution">
    <text evidence="2">The sequence shown here is derived from an EMBL/GenBank/DDBJ whole genome shotgun (WGS) entry which is preliminary data.</text>
</comment>
<evidence type="ECO:0000256" key="1">
    <source>
        <dbReference type="SAM" id="MobiDB-lite"/>
    </source>
</evidence>
<feature type="region of interest" description="Disordered" evidence="1">
    <location>
        <begin position="1"/>
        <end position="26"/>
    </location>
</feature>
<sequence>MRSVDEFVDEGIPEKEPRFDDEEADVQRALEKSLKSVYDAPRGLLPSMVIREPDSGKYQLLLEVQRKGKEKVSDDQVALDLLTLQTPKKKSPTDQYIFQRRTSTPTESSGHDESSSLYVELGLTDTKVESDEDVPGIDAGVQDEGQANHMSKMKARLDQTLVMLQRLNLNQVLLFMLDQTLNTWTLRPQMSPLNYTMSRWMKGSLQLPTRMYKIIL</sequence>
<feature type="region of interest" description="Disordered" evidence="1">
    <location>
        <begin position="92"/>
        <end position="115"/>
    </location>
</feature>
<dbReference type="EMBL" id="BKCJ011232481">
    <property type="protein sequence ID" value="GFD07594.1"/>
    <property type="molecule type" value="Genomic_DNA"/>
</dbReference>
<organism evidence="2">
    <name type="scientific">Tanacetum cinerariifolium</name>
    <name type="common">Dalmatian daisy</name>
    <name type="synonym">Chrysanthemum cinerariifolium</name>
    <dbReference type="NCBI Taxonomy" id="118510"/>
    <lineage>
        <taxon>Eukaryota</taxon>
        <taxon>Viridiplantae</taxon>
        <taxon>Streptophyta</taxon>
        <taxon>Embryophyta</taxon>
        <taxon>Tracheophyta</taxon>
        <taxon>Spermatophyta</taxon>
        <taxon>Magnoliopsida</taxon>
        <taxon>eudicotyledons</taxon>
        <taxon>Gunneridae</taxon>
        <taxon>Pentapetalae</taxon>
        <taxon>asterids</taxon>
        <taxon>campanulids</taxon>
        <taxon>Asterales</taxon>
        <taxon>Asteraceae</taxon>
        <taxon>Asteroideae</taxon>
        <taxon>Anthemideae</taxon>
        <taxon>Anthemidinae</taxon>
        <taxon>Tanacetum</taxon>
    </lineage>
</organism>
<dbReference type="AlphaFoldDB" id="A0A699TGK0"/>